<evidence type="ECO:0000259" key="12">
    <source>
        <dbReference type="Pfam" id="PF03908"/>
    </source>
</evidence>
<evidence type="ECO:0000256" key="8">
    <source>
        <dbReference type="ARBA" id="ARBA00023136"/>
    </source>
</evidence>
<evidence type="ECO:0000256" key="11">
    <source>
        <dbReference type="SAM" id="Phobius"/>
    </source>
</evidence>
<feature type="transmembrane region" description="Helical" evidence="11">
    <location>
        <begin position="254"/>
        <end position="272"/>
    </location>
</feature>
<keyword evidence="8 11" id="KW-0472">Membrane</keyword>
<dbReference type="GO" id="GO:0005484">
    <property type="term" value="F:SNAP receptor activity"/>
    <property type="evidence" value="ECO:0007669"/>
    <property type="project" value="InterPro"/>
</dbReference>
<dbReference type="EMBL" id="SRRH01000324">
    <property type="protein sequence ID" value="KAG6291140.1"/>
    <property type="molecule type" value="Genomic_DNA"/>
</dbReference>
<feature type="transmembrane region" description="Helical" evidence="11">
    <location>
        <begin position="278"/>
        <end position="298"/>
    </location>
</feature>
<dbReference type="Pfam" id="PF03908">
    <property type="entry name" value="Sec20"/>
    <property type="match status" value="1"/>
</dbReference>
<evidence type="ECO:0000256" key="6">
    <source>
        <dbReference type="ARBA" id="ARBA00022989"/>
    </source>
</evidence>
<dbReference type="AlphaFoldDB" id="A0A9P7QFK0"/>
<name>A0A9P7QFK0_9HYPO</name>
<dbReference type="InterPro" id="IPR056173">
    <property type="entry name" value="Sec20_C"/>
</dbReference>
<evidence type="ECO:0000256" key="2">
    <source>
        <dbReference type="ARBA" id="ARBA00022448"/>
    </source>
</evidence>
<comment type="caution">
    <text evidence="13">The sequence shown here is derived from an EMBL/GenBank/DDBJ whole genome shotgun (WGS) entry which is preliminary data.</text>
</comment>
<protein>
    <recommendedName>
        <fullName evidence="12">Sec20 C-terminal domain-containing protein</fullName>
    </recommendedName>
</protein>
<evidence type="ECO:0000256" key="3">
    <source>
        <dbReference type="ARBA" id="ARBA00022692"/>
    </source>
</evidence>
<keyword evidence="14" id="KW-1185">Reference proteome</keyword>
<evidence type="ECO:0000256" key="1">
    <source>
        <dbReference type="ARBA" id="ARBA00004163"/>
    </source>
</evidence>
<dbReference type="InterPro" id="IPR005606">
    <property type="entry name" value="Sec20"/>
</dbReference>
<comment type="similarity">
    <text evidence="9">Belongs to the SEC20 family.</text>
</comment>
<accession>A0A9P7QFK0</accession>
<sequence>MSLRGLDERLTALQETTTQLRELIDRLAKLDFQPGAGLPLDMDDESSVSGELSADIGQILRNGLEEQELLTEEVQFVRPEGAEKMRLREGVERLGSELASCRTHFRKARLSARDNLAQARKLERRLLIQSYLLPVPSEPDSPGSKDTPEEASSPTLRSPQRLHHTHAYHHNQSSLSAEDQQTVGASNNVTSALRRTHDLIAAELFRSEYAHQTLTESSAALRELDESYSSLDSMLASSRDLLGMLLRSQKSDTWYLQTALYMLLATGAWLLFRRILYGPMWWLVWLPLRVLFGVGTRAGSAVMMHHRSAPGDSATASVGGGGAGAGAGADGGSVSVDGLPGEDLVTAQVGSASPSGRDGVAEVVTDQIAQVVDAVREADELGNVGEKDADEESDDQPRNPMKRMWEEPQEAPQEELKEEEAEEMADGESDDQPRNPKKRMWEEPQEEAKREDEAEVVQETQQRDEL</sequence>
<dbReference type="PANTHER" id="PTHR12825:SF0">
    <property type="entry name" value="VESICLE TRANSPORT PROTEIN SEC20"/>
    <property type="match status" value="1"/>
</dbReference>
<feature type="compositionally biased region" description="Basic and acidic residues" evidence="10">
    <location>
        <begin position="431"/>
        <end position="452"/>
    </location>
</feature>
<evidence type="ECO:0000256" key="4">
    <source>
        <dbReference type="ARBA" id="ARBA00022824"/>
    </source>
</evidence>
<keyword evidence="5" id="KW-0931">ER-Golgi transport</keyword>
<keyword evidence="2" id="KW-0813">Transport</keyword>
<dbReference type="GO" id="GO:0006890">
    <property type="term" value="P:retrograde vesicle-mediated transport, Golgi to endoplasmic reticulum"/>
    <property type="evidence" value="ECO:0007669"/>
    <property type="project" value="InterPro"/>
</dbReference>
<feature type="compositionally biased region" description="Acidic residues" evidence="10">
    <location>
        <begin position="407"/>
        <end position="430"/>
    </location>
</feature>
<dbReference type="Proteomes" id="UP000707071">
    <property type="component" value="Unassembled WGS sequence"/>
</dbReference>
<feature type="region of interest" description="Disordered" evidence="10">
    <location>
        <begin position="308"/>
        <end position="340"/>
    </location>
</feature>
<feature type="compositionally biased region" description="Gly residues" evidence="10">
    <location>
        <begin position="318"/>
        <end position="331"/>
    </location>
</feature>
<dbReference type="GO" id="GO:0005789">
    <property type="term" value="C:endoplasmic reticulum membrane"/>
    <property type="evidence" value="ECO:0007669"/>
    <property type="project" value="UniProtKB-SubCell"/>
</dbReference>
<keyword evidence="6 11" id="KW-1133">Transmembrane helix</keyword>
<dbReference type="PANTHER" id="PTHR12825">
    <property type="entry name" value="BNIP1-RELATED"/>
    <property type="match status" value="1"/>
</dbReference>
<proteinExistence type="inferred from homology"/>
<evidence type="ECO:0000313" key="13">
    <source>
        <dbReference type="EMBL" id="KAG6291140.1"/>
    </source>
</evidence>
<evidence type="ECO:0000256" key="9">
    <source>
        <dbReference type="ARBA" id="ARBA00037934"/>
    </source>
</evidence>
<comment type="subcellular location">
    <subcellularLocation>
        <location evidence="1">Endoplasmic reticulum membrane</location>
        <topology evidence="1">Single-pass type IV membrane protein</topology>
    </subcellularLocation>
</comment>
<gene>
    <name evidence="13" type="ORF">E4U09_004069</name>
</gene>
<keyword evidence="4" id="KW-0256">Endoplasmic reticulum</keyword>
<evidence type="ECO:0000256" key="5">
    <source>
        <dbReference type="ARBA" id="ARBA00022892"/>
    </source>
</evidence>
<keyword evidence="3 11" id="KW-0812">Transmembrane</keyword>
<evidence type="ECO:0000256" key="10">
    <source>
        <dbReference type="SAM" id="MobiDB-lite"/>
    </source>
</evidence>
<keyword evidence="7" id="KW-0175">Coiled coil</keyword>
<evidence type="ECO:0000313" key="14">
    <source>
        <dbReference type="Proteomes" id="UP000707071"/>
    </source>
</evidence>
<feature type="domain" description="Sec20 C-terminal" evidence="12">
    <location>
        <begin position="186"/>
        <end position="275"/>
    </location>
</feature>
<organism evidence="13 14">
    <name type="scientific">Claviceps aff. purpurea</name>
    <dbReference type="NCBI Taxonomy" id="1967640"/>
    <lineage>
        <taxon>Eukaryota</taxon>
        <taxon>Fungi</taxon>
        <taxon>Dikarya</taxon>
        <taxon>Ascomycota</taxon>
        <taxon>Pezizomycotina</taxon>
        <taxon>Sordariomycetes</taxon>
        <taxon>Hypocreomycetidae</taxon>
        <taxon>Hypocreales</taxon>
        <taxon>Clavicipitaceae</taxon>
        <taxon>Claviceps</taxon>
    </lineage>
</organism>
<reference evidence="13 14" key="1">
    <citation type="journal article" date="2020" name="bioRxiv">
        <title>Whole genome comparisons of ergot fungi reveals the divergence and evolution of species within the genus Claviceps are the result of varying mechanisms driving genome evolution and host range expansion.</title>
        <authorList>
            <person name="Wyka S.A."/>
            <person name="Mondo S.J."/>
            <person name="Liu M."/>
            <person name="Dettman J."/>
            <person name="Nalam V."/>
            <person name="Broders K.D."/>
        </authorList>
    </citation>
    <scope>NUCLEOTIDE SEQUENCE [LARGE SCALE GENOMIC DNA]</scope>
    <source>
        <strain evidence="13 14">Clav52</strain>
    </source>
</reference>
<feature type="region of interest" description="Disordered" evidence="10">
    <location>
        <begin position="134"/>
        <end position="160"/>
    </location>
</feature>
<evidence type="ECO:0000256" key="7">
    <source>
        <dbReference type="ARBA" id="ARBA00023054"/>
    </source>
</evidence>
<dbReference type="GO" id="GO:0031201">
    <property type="term" value="C:SNARE complex"/>
    <property type="evidence" value="ECO:0007669"/>
    <property type="project" value="TreeGrafter"/>
</dbReference>
<feature type="region of interest" description="Disordered" evidence="10">
    <location>
        <begin position="380"/>
        <end position="466"/>
    </location>
</feature>